<sequence length="422" mass="45030">MSTITPLIDTLMHQVLGRRAQMERVASEGAENKVLSVNAIRGDQSLKPGQEHLNRPQQPEMQVASPRQGAAQRAGAEAGLYERLQPATSDAARAAPSSLQFRFTREGQTLSTLLSQFGDVKTSVPARTPALITQPGVPASPSAMAEGLRQTVGQSGIFYESHLSRWFKGDFPEQLLRQEPQGRLPLLLRAGGEGAPLPGAPAAQPGAPMTTTGAAVAGQVHPSPGMPGATPPPTVGSATMPFGAGAADMAPGPAAASARSGAETMARGDVGSSPVGTEPRQIIHESVQRLVSHQLETLTTHTLRIDAQLTPQVPLLMEITELRPLPDEDALYMDEREAHQADDDEASRWRSTLSLELPRLGAVQFDLLMNDGALSIACRTDQAQTAGRFREARVALQQAMSEIGLSTQRIDIERLTREEGHE</sequence>
<accession>A0AA41ZCI3</accession>
<keyword evidence="3" id="KW-0966">Cell projection</keyword>
<dbReference type="Proteomes" id="UP001165678">
    <property type="component" value="Unassembled WGS sequence"/>
</dbReference>
<evidence type="ECO:0000313" key="4">
    <source>
        <dbReference type="Proteomes" id="UP001165678"/>
    </source>
</evidence>
<evidence type="ECO:0000313" key="3">
    <source>
        <dbReference type="EMBL" id="MCX2522797.1"/>
    </source>
</evidence>
<protein>
    <submittedName>
        <fullName evidence="3">Flagellar hook-length control protein FliK</fullName>
    </submittedName>
</protein>
<comment type="caution">
    <text evidence="3">The sequence shown here is derived from an EMBL/GenBank/DDBJ whole genome shotgun (WGS) entry which is preliminary data.</text>
</comment>
<reference evidence="3" key="1">
    <citation type="submission" date="2022-11" db="EMBL/GenBank/DDBJ databases">
        <title>Larsenimonas rhizosphaerae sp. nov., isolated from a tidal mudflat.</title>
        <authorList>
            <person name="Lee S.D."/>
            <person name="Kim I.S."/>
        </authorList>
    </citation>
    <scope>NUCLEOTIDE SEQUENCE</scope>
    <source>
        <strain evidence="3">GH2-1</strain>
    </source>
</reference>
<dbReference type="EMBL" id="JAPIVE010000001">
    <property type="protein sequence ID" value="MCX2522797.1"/>
    <property type="molecule type" value="Genomic_DNA"/>
</dbReference>
<feature type="compositionally biased region" description="Low complexity" evidence="1">
    <location>
        <begin position="67"/>
        <end position="76"/>
    </location>
</feature>
<gene>
    <name evidence="3" type="ORF">OQ287_00910</name>
</gene>
<name>A0AA41ZCI3_9GAMM</name>
<feature type="region of interest" description="Disordered" evidence="1">
    <location>
        <begin position="45"/>
        <end position="76"/>
    </location>
</feature>
<dbReference type="Pfam" id="PF02120">
    <property type="entry name" value="Flg_hook"/>
    <property type="match status" value="1"/>
</dbReference>
<dbReference type="AlphaFoldDB" id="A0AA41ZCI3"/>
<evidence type="ECO:0000259" key="2">
    <source>
        <dbReference type="Pfam" id="PF02120"/>
    </source>
</evidence>
<evidence type="ECO:0000256" key="1">
    <source>
        <dbReference type="SAM" id="MobiDB-lite"/>
    </source>
</evidence>
<keyword evidence="3" id="KW-0282">Flagellum</keyword>
<organism evidence="3 4">
    <name type="scientific">Larsenimonas rhizosphaerae</name>
    <dbReference type="NCBI Taxonomy" id="2944682"/>
    <lineage>
        <taxon>Bacteria</taxon>
        <taxon>Pseudomonadati</taxon>
        <taxon>Pseudomonadota</taxon>
        <taxon>Gammaproteobacteria</taxon>
        <taxon>Oceanospirillales</taxon>
        <taxon>Halomonadaceae</taxon>
        <taxon>Larsenimonas</taxon>
    </lineage>
</organism>
<keyword evidence="3" id="KW-0969">Cilium</keyword>
<keyword evidence="4" id="KW-1185">Reference proteome</keyword>
<proteinExistence type="predicted"/>
<feature type="domain" description="Flagellar hook-length control protein-like C-terminal" evidence="2">
    <location>
        <begin position="342"/>
        <end position="413"/>
    </location>
</feature>
<dbReference type="InterPro" id="IPR021136">
    <property type="entry name" value="Flagellar_hook_control-like_C"/>
</dbReference>
<dbReference type="RefSeq" id="WP_265895271.1">
    <property type="nucleotide sequence ID" value="NZ_JAPIVE010000001.1"/>
</dbReference>